<dbReference type="AlphaFoldDB" id="A0A5C4LN44"/>
<keyword evidence="2" id="KW-1185">Reference proteome</keyword>
<reference evidence="1 2" key="1">
    <citation type="submission" date="2019-06" db="EMBL/GenBank/DDBJ databases">
        <title>Genome of Methylobacterium sp. 17Sr1-39.</title>
        <authorList>
            <person name="Seo T."/>
        </authorList>
    </citation>
    <scope>NUCLEOTIDE SEQUENCE [LARGE SCALE GENOMIC DNA]</scope>
    <source>
        <strain evidence="1 2">17Sr1-39</strain>
    </source>
</reference>
<dbReference type="RefSeq" id="WP_139034400.1">
    <property type="nucleotide sequence ID" value="NZ_VDDA01000002.1"/>
</dbReference>
<name>A0A5C4LN44_9HYPH</name>
<gene>
    <name evidence="1" type="ORF">FF100_04585</name>
</gene>
<sequence>MTIAEAENLLDRARAARDYDRLLCEVSALTFEIVKAVAHGKRVSRTEAAAVVAYVERNDPRKALPTSQLPTGNTQAERR</sequence>
<dbReference type="EMBL" id="VDDA01000002">
    <property type="protein sequence ID" value="TNC14859.1"/>
    <property type="molecule type" value="Genomic_DNA"/>
</dbReference>
<organism evidence="1 2">
    <name type="scientific">Methylobacterium terricola</name>
    <dbReference type="NCBI Taxonomy" id="2583531"/>
    <lineage>
        <taxon>Bacteria</taxon>
        <taxon>Pseudomonadati</taxon>
        <taxon>Pseudomonadota</taxon>
        <taxon>Alphaproteobacteria</taxon>
        <taxon>Hyphomicrobiales</taxon>
        <taxon>Methylobacteriaceae</taxon>
        <taxon>Methylobacterium</taxon>
    </lineage>
</organism>
<proteinExistence type="predicted"/>
<evidence type="ECO:0000313" key="1">
    <source>
        <dbReference type="EMBL" id="TNC14859.1"/>
    </source>
</evidence>
<evidence type="ECO:0000313" key="2">
    <source>
        <dbReference type="Proteomes" id="UP000305267"/>
    </source>
</evidence>
<dbReference type="Proteomes" id="UP000305267">
    <property type="component" value="Unassembled WGS sequence"/>
</dbReference>
<comment type="caution">
    <text evidence="1">The sequence shown here is derived from an EMBL/GenBank/DDBJ whole genome shotgun (WGS) entry which is preliminary data.</text>
</comment>
<protein>
    <submittedName>
        <fullName evidence="1">Uncharacterized protein</fullName>
    </submittedName>
</protein>
<accession>A0A5C4LN44</accession>